<feature type="region of interest" description="Disordered" evidence="8">
    <location>
        <begin position="1045"/>
        <end position="1081"/>
    </location>
</feature>
<feature type="compositionally biased region" description="Basic and acidic residues" evidence="8">
    <location>
        <begin position="213"/>
        <end position="250"/>
    </location>
</feature>
<keyword evidence="14" id="KW-1185">Reference proteome</keyword>
<feature type="binding site" evidence="7">
    <location>
        <position position="425"/>
    </location>
    <ligand>
        <name>Zn(2+)</name>
        <dbReference type="ChEBI" id="CHEBI:29105"/>
        <note>catalytic</note>
    </ligand>
</feature>
<dbReference type="SUPFAM" id="SSF57552">
    <property type="entry name" value="Blood coagulation inhibitor (disintegrin)"/>
    <property type="match status" value="1"/>
</dbReference>
<feature type="binding site" evidence="7">
    <location>
        <position position="419"/>
    </location>
    <ligand>
        <name>Zn(2+)</name>
        <dbReference type="ChEBI" id="CHEBI:29105"/>
        <note>catalytic</note>
    </ligand>
</feature>
<dbReference type="PROSITE" id="PS00022">
    <property type="entry name" value="EGF_1"/>
    <property type="match status" value="1"/>
</dbReference>
<feature type="transmembrane region" description="Helical" evidence="9">
    <location>
        <begin position="810"/>
        <end position="832"/>
    </location>
</feature>
<dbReference type="Proteomes" id="UP001620645">
    <property type="component" value="Unassembled WGS sequence"/>
</dbReference>
<evidence type="ECO:0000256" key="7">
    <source>
        <dbReference type="PROSITE-ProRule" id="PRU00276"/>
    </source>
</evidence>
<dbReference type="PROSITE" id="PS50214">
    <property type="entry name" value="DISINTEGRIN_2"/>
    <property type="match status" value="1"/>
</dbReference>
<dbReference type="SMART" id="SM00050">
    <property type="entry name" value="DISIN"/>
    <property type="match status" value="1"/>
</dbReference>
<dbReference type="Pfam" id="PF00200">
    <property type="entry name" value="Disintegrin"/>
    <property type="match status" value="1"/>
</dbReference>
<evidence type="ECO:0000256" key="2">
    <source>
        <dbReference type="ARBA" id="ARBA00022692"/>
    </source>
</evidence>
<dbReference type="PANTHER" id="PTHR11905:SF248">
    <property type="entry name" value="DISINTEGRIN AND METALLOPROTEINASE DOMAIN-CONTAINING PROTEIN UNC-71"/>
    <property type="match status" value="1"/>
</dbReference>
<evidence type="ECO:0000256" key="6">
    <source>
        <dbReference type="PROSITE-ProRule" id="PRU00068"/>
    </source>
</evidence>
<dbReference type="InterPro" id="IPR024079">
    <property type="entry name" value="MetalloPept_cat_dom_sf"/>
</dbReference>
<feature type="region of interest" description="Disordered" evidence="8">
    <location>
        <begin position="213"/>
        <end position="272"/>
    </location>
</feature>
<feature type="domain" description="Disintegrin" evidence="11">
    <location>
        <begin position="505"/>
        <end position="592"/>
    </location>
</feature>
<dbReference type="InterPro" id="IPR000742">
    <property type="entry name" value="EGF"/>
</dbReference>
<evidence type="ECO:0000256" key="8">
    <source>
        <dbReference type="SAM" id="MobiDB-lite"/>
    </source>
</evidence>
<evidence type="ECO:0000256" key="9">
    <source>
        <dbReference type="SAM" id="Phobius"/>
    </source>
</evidence>
<dbReference type="Gene3D" id="4.10.70.10">
    <property type="entry name" value="Disintegrin domain"/>
    <property type="match status" value="1"/>
</dbReference>
<dbReference type="Pfam" id="PF08516">
    <property type="entry name" value="ADAM_CR"/>
    <property type="match status" value="1"/>
</dbReference>
<evidence type="ECO:0000256" key="10">
    <source>
        <dbReference type="SAM" id="SignalP"/>
    </source>
</evidence>
<dbReference type="InterPro" id="IPR001762">
    <property type="entry name" value="Disintegrin_dom"/>
</dbReference>
<feature type="signal peptide" evidence="10">
    <location>
        <begin position="1"/>
        <end position="24"/>
    </location>
</feature>
<dbReference type="InterPro" id="IPR036436">
    <property type="entry name" value="Disintegrin_dom_sf"/>
</dbReference>
<comment type="caution">
    <text evidence="13">The sequence shown here is derived from an EMBL/GenBank/DDBJ whole genome shotgun (WGS) entry which is preliminary data.</text>
</comment>
<dbReference type="AlphaFoldDB" id="A0ABD2JHT7"/>
<evidence type="ECO:0000256" key="3">
    <source>
        <dbReference type="ARBA" id="ARBA00022989"/>
    </source>
</evidence>
<dbReference type="GO" id="GO:0016020">
    <property type="term" value="C:membrane"/>
    <property type="evidence" value="ECO:0007669"/>
    <property type="project" value="UniProtKB-SubCell"/>
</dbReference>
<comment type="subcellular location">
    <subcellularLocation>
        <location evidence="1">Membrane</location>
        <topology evidence="1">Single-pass membrane protein</topology>
    </subcellularLocation>
</comment>
<sequence>MPFVQFCLSFSFSLLFILVRISVGSRLSPNGGSHHNLRHSFANKQFIDQLEDGSYEIVHPFQIRDRKERIGIDTRNHFINSTHPQHYRHITIVIRSAVLANARLKLLLSLNEHIFHEKSNFRKLDGSDESPLAVENCFYQGTINGNSDTLSALSTCDGLLGLLAFSNGTVFAIWPLEGGDRLRRHPHVLYRARMANGEAMRCGAATKLVTEWHRKGGEMGARKRRERGAEESDRNSERTETTMASAERERKQRHGQRPRERRERQQTQSQSRRVTNKFIGLALIGDHSFMLQFNRSAQKSAEFALNVVNLADLLLRRDLGVCLSVTFAEFWADKQRIESANAMDVQRVLGNALDYATGNIYDIEKDATVLLTGQKMSGGDKMAASFASICTSRAVGVVQVSDPFGPHANAISLAHSVAHLLGIDHDTLECICDETHDSVGMSSSPTIPNRQCIMTEQRQQQSSAVDGLPLHFSACSIARLHSLLHQSLSDQLQCLFVRPFQTSRLYQCGNGVLDGDEQCDCGRRDQCDDPCCDPLSCQLKAHAQCASHQPCCEHCQLRSSGYVCRQSKSVCDIAEKCDGKNGDCPSDEHLVDGVLCGLSGLCWKGECVDAERQCQELWGQGAKPGDEQCFLHNSRGLEYGHCGRDVEGRFVECARENARCGVLHCHGGGASPLGTNTSSFNLQFAKEQRHLQCKVVVNSANGMVKDGTSCGSGRICVRSVCVPLTQVSPPVPCPSSNLALSCSGHGDCTTGAHCVCFDGWTGPSCALRIPSTVYNKKIGLTSAEDGRASIEFVVPPSIRVNGRALETATLLGILLLVGFLLLLLLICLLLFYRRKSSVRAYGREQNGHAKVADEEDCGKDEGTAGRAIKFGQMPSYREEKMKRKANKKIYGALQRITEANEADSLSLKSRESSCVGAVLSVDGRMQTANGQILAEVPSLSPHQPMERRLNSAPPSIVPNGEMGTGCRSRPISDDEMGKNATEMTHFGAFAHHLRMNNPSPSFGPLPSHFEGVGTFAAPPPRLPHIQMLMRRLEGSMGEEIGVEEEGHISSRTPSVGGNVPCPAASTDSGHPGSNFDIRAESPSLFSDPYKLDRLDLPG</sequence>
<feature type="binding site" evidence="7">
    <location>
        <position position="415"/>
    </location>
    <ligand>
        <name>Zn(2+)</name>
        <dbReference type="ChEBI" id="CHEBI:29105"/>
        <note>catalytic</note>
    </ligand>
</feature>
<dbReference type="FunFam" id="4.10.70.10:FF:000003">
    <property type="entry name" value="Disintegrin and metalloproteinase domain-containing protein 17"/>
    <property type="match status" value="1"/>
</dbReference>
<keyword evidence="4 9" id="KW-0472">Membrane</keyword>
<reference evidence="13 14" key="1">
    <citation type="submission" date="2024-10" db="EMBL/GenBank/DDBJ databases">
        <authorList>
            <person name="Kim D."/>
        </authorList>
    </citation>
    <scope>NUCLEOTIDE SEQUENCE [LARGE SCALE GENOMIC DNA]</scope>
    <source>
        <strain evidence="13">Taebaek</strain>
    </source>
</reference>
<keyword evidence="3 9" id="KW-1133">Transmembrane helix</keyword>
<dbReference type="Pfam" id="PF23106">
    <property type="entry name" value="EGF_Teneurin"/>
    <property type="match status" value="1"/>
</dbReference>
<name>A0ABD2JHT7_HETSC</name>
<evidence type="ECO:0000259" key="12">
    <source>
        <dbReference type="PROSITE" id="PS50215"/>
    </source>
</evidence>
<dbReference type="PANTHER" id="PTHR11905">
    <property type="entry name" value="ADAM A DISINTEGRIN AND METALLOPROTEASE DOMAIN"/>
    <property type="match status" value="1"/>
</dbReference>
<feature type="region of interest" description="Disordered" evidence="8">
    <location>
        <begin position="940"/>
        <end position="964"/>
    </location>
</feature>
<dbReference type="Gene3D" id="2.10.25.10">
    <property type="entry name" value="Laminin"/>
    <property type="match status" value="1"/>
</dbReference>
<feature type="chain" id="PRO_5044840356" evidence="10">
    <location>
        <begin position="25"/>
        <end position="1098"/>
    </location>
</feature>
<feature type="domain" description="Peptidase M12B" evidence="12">
    <location>
        <begin position="277"/>
        <end position="486"/>
    </location>
</feature>
<evidence type="ECO:0000256" key="4">
    <source>
        <dbReference type="ARBA" id="ARBA00023136"/>
    </source>
</evidence>
<keyword evidence="7" id="KW-0862">Zinc</keyword>
<organism evidence="13 14">
    <name type="scientific">Heterodera schachtii</name>
    <name type="common">Sugarbeet cyst nematode worm</name>
    <name type="synonym">Tylenchus schachtii</name>
    <dbReference type="NCBI Taxonomy" id="97005"/>
    <lineage>
        <taxon>Eukaryota</taxon>
        <taxon>Metazoa</taxon>
        <taxon>Ecdysozoa</taxon>
        <taxon>Nematoda</taxon>
        <taxon>Chromadorea</taxon>
        <taxon>Rhabditida</taxon>
        <taxon>Tylenchina</taxon>
        <taxon>Tylenchomorpha</taxon>
        <taxon>Tylenchoidea</taxon>
        <taxon>Heteroderidae</taxon>
        <taxon>Heteroderinae</taxon>
        <taxon>Heterodera</taxon>
    </lineage>
</organism>
<keyword evidence="2 9" id="KW-0812">Transmembrane</keyword>
<dbReference type="InterPro" id="IPR001590">
    <property type="entry name" value="Peptidase_M12B"/>
</dbReference>
<accession>A0ABD2JHT7</accession>
<dbReference type="SUPFAM" id="SSF55486">
    <property type="entry name" value="Metalloproteases ('zincins'), catalytic domain"/>
    <property type="match status" value="1"/>
</dbReference>
<dbReference type="EMBL" id="JBICCN010000143">
    <property type="protein sequence ID" value="KAL3090185.1"/>
    <property type="molecule type" value="Genomic_DNA"/>
</dbReference>
<dbReference type="GO" id="GO:0046872">
    <property type="term" value="F:metal ion binding"/>
    <property type="evidence" value="ECO:0007669"/>
    <property type="project" value="UniProtKB-KW"/>
</dbReference>
<keyword evidence="7" id="KW-0479">Metal-binding</keyword>
<evidence type="ECO:0000256" key="1">
    <source>
        <dbReference type="ARBA" id="ARBA00004167"/>
    </source>
</evidence>
<dbReference type="Gene3D" id="3.40.390.10">
    <property type="entry name" value="Collagenase (Catalytic Domain)"/>
    <property type="match status" value="1"/>
</dbReference>
<proteinExistence type="predicted"/>
<evidence type="ECO:0000313" key="14">
    <source>
        <dbReference type="Proteomes" id="UP001620645"/>
    </source>
</evidence>
<protein>
    <submittedName>
        <fullName evidence="13">Uncharacterized protein</fullName>
    </submittedName>
</protein>
<keyword evidence="10" id="KW-0732">Signal</keyword>
<feature type="disulfide bond" evidence="6">
    <location>
        <begin position="564"/>
        <end position="584"/>
    </location>
</feature>
<dbReference type="PROSITE" id="PS01186">
    <property type="entry name" value="EGF_2"/>
    <property type="match status" value="1"/>
</dbReference>
<evidence type="ECO:0000256" key="5">
    <source>
        <dbReference type="ARBA" id="ARBA00023157"/>
    </source>
</evidence>
<dbReference type="InterPro" id="IPR006586">
    <property type="entry name" value="ADAM_Cys-rich"/>
</dbReference>
<gene>
    <name evidence="13" type="ORF">niasHS_006637</name>
</gene>
<evidence type="ECO:0000313" key="13">
    <source>
        <dbReference type="EMBL" id="KAL3090185.1"/>
    </source>
</evidence>
<dbReference type="Pfam" id="PF01421">
    <property type="entry name" value="Reprolysin"/>
    <property type="match status" value="1"/>
</dbReference>
<evidence type="ECO:0000259" key="11">
    <source>
        <dbReference type="PROSITE" id="PS50214"/>
    </source>
</evidence>
<dbReference type="PROSITE" id="PS50215">
    <property type="entry name" value="ADAM_MEPRO"/>
    <property type="match status" value="1"/>
</dbReference>
<comment type="caution">
    <text evidence="7">Lacks conserved residue(s) required for the propagation of feature annotation.</text>
</comment>
<dbReference type="SMART" id="SM00608">
    <property type="entry name" value="ACR"/>
    <property type="match status" value="1"/>
</dbReference>
<keyword evidence="5 6" id="KW-1015">Disulfide bond</keyword>